<dbReference type="OrthoDB" id="7390214at2"/>
<gene>
    <name evidence="4" type="ORF">EUU23_13625</name>
</gene>
<feature type="signal peptide" evidence="3">
    <location>
        <begin position="1"/>
        <end position="31"/>
    </location>
</feature>
<dbReference type="InterPro" id="IPR011990">
    <property type="entry name" value="TPR-like_helical_dom_sf"/>
</dbReference>
<keyword evidence="5" id="KW-1185">Reference proteome</keyword>
<evidence type="ECO:0000313" key="5">
    <source>
        <dbReference type="Proteomes" id="UP000471147"/>
    </source>
</evidence>
<evidence type="ECO:0000313" key="4">
    <source>
        <dbReference type="EMBL" id="MVZ98728.1"/>
    </source>
</evidence>
<dbReference type="AlphaFoldDB" id="A0A6I4M7M1"/>
<sequence length="320" mass="34513">MLVSILGRSPMIFRIFLMGSAALMLSVPVHAQDANIDGRVGKLEKEMRAVQRQVFPNGAGKFLEPEIQTPNAPKPTGSASTATADLLARVDTLETQLATLTGQIEQHENVMRSMESRLKTLEAQLKAQSEATTVEVTEPPAAAAIIVPAPKPTPAAVTVQTKPKVAAVVPAAKPSAARTAAVAAVEKPATGDVFEDGYTYGYRLWEAKFYPEAQVMLEEIIKKNPKHKRASYARNLLGRAWLDDKKPATAVKVFYENYKNEPRGDRAADSLFYLGSALTDLGKAAEACEAFGELAKAYPDVASGRLAERMTAGKIRAKCT</sequence>
<dbReference type="Gene3D" id="1.20.5.340">
    <property type="match status" value="1"/>
</dbReference>
<dbReference type="InterPro" id="IPR019734">
    <property type="entry name" value="TPR_rpt"/>
</dbReference>
<protein>
    <submittedName>
        <fullName evidence="4">Tetratricopeptide repeat protein</fullName>
    </submittedName>
</protein>
<feature type="region of interest" description="Disordered" evidence="2">
    <location>
        <begin position="61"/>
        <end position="80"/>
    </location>
</feature>
<dbReference type="Gene3D" id="1.25.40.10">
    <property type="entry name" value="Tetratricopeptide repeat domain"/>
    <property type="match status" value="1"/>
</dbReference>
<accession>A0A6I4M7M1</accession>
<feature type="chain" id="PRO_5026226024" evidence="3">
    <location>
        <begin position="32"/>
        <end position="320"/>
    </location>
</feature>
<evidence type="ECO:0000256" key="1">
    <source>
        <dbReference type="SAM" id="Coils"/>
    </source>
</evidence>
<dbReference type="EMBL" id="SDWJ01000002">
    <property type="protein sequence ID" value="MVZ98728.1"/>
    <property type="molecule type" value="Genomic_DNA"/>
</dbReference>
<reference evidence="4 5" key="1">
    <citation type="submission" date="2019-01" db="EMBL/GenBank/DDBJ databases">
        <title>Sphingorhabdus lacus sp.nov., isolated from an oligotrophic freshwater lake.</title>
        <authorList>
            <person name="Park M."/>
        </authorList>
    </citation>
    <scope>NUCLEOTIDE SEQUENCE [LARGE SCALE GENOMIC DNA]</scope>
    <source>
        <strain evidence="4 5">IMCC26285</strain>
    </source>
</reference>
<dbReference type="Pfam" id="PF13174">
    <property type="entry name" value="TPR_6"/>
    <property type="match status" value="1"/>
</dbReference>
<comment type="caution">
    <text evidence="4">The sequence shown here is derived from an EMBL/GenBank/DDBJ whole genome shotgun (WGS) entry which is preliminary data.</text>
</comment>
<keyword evidence="1" id="KW-0175">Coiled coil</keyword>
<keyword evidence="3" id="KW-0732">Signal</keyword>
<name>A0A6I4M7M1_9SPHN</name>
<proteinExistence type="predicted"/>
<dbReference type="Proteomes" id="UP000471147">
    <property type="component" value="Unassembled WGS sequence"/>
</dbReference>
<organism evidence="4 5">
    <name type="scientific">Sphingorhabdus profundilacus</name>
    <dbReference type="NCBI Taxonomy" id="2509718"/>
    <lineage>
        <taxon>Bacteria</taxon>
        <taxon>Pseudomonadati</taxon>
        <taxon>Pseudomonadota</taxon>
        <taxon>Alphaproteobacteria</taxon>
        <taxon>Sphingomonadales</taxon>
        <taxon>Sphingomonadaceae</taxon>
        <taxon>Sphingorhabdus</taxon>
    </lineage>
</organism>
<evidence type="ECO:0000256" key="2">
    <source>
        <dbReference type="SAM" id="MobiDB-lite"/>
    </source>
</evidence>
<evidence type="ECO:0000256" key="3">
    <source>
        <dbReference type="SAM" id="SignalP"/>
    </source>
</evidence>
<feature type="coiled-coil region" evidence="1">
    <location>
        <begin position="90"/>
        <end position="131"/>
    </location>
</feature>
<dbReference type="SUPFAM" id="SSF48452">
    <property type="entry name" value="TPR-like"/>
    <property type="match status" value="1"/>
</dbReference>